<name>A0A1I4V2I7_9NEIS</name>
<proteinExistence type="predicted"/>
<evidence type="ECO:0000313" key="2">
    <source>
        <dbReference type="Proteomes" id="UP000242869"/>
    </source>
</evidence>
<accession>A0A1I4V2I7</accession>
<dbReference type="RefSeq" id="WP_091189583.1">
    <property type="nucleotide sequence ID" value="NZ_FOVE01000001.1"/>
</dbReference>
<dbReference type="STRING" id="83765.SAMN05660284_00093"/>
<dbReference type="OrthoDB" id="5523793at2"/>
<evidence type="ECO:0000313" key="1">
    <source>
        <dbReference type="EMBL" id="SFM95398.1"/>
    </source>
</evidence>
<organism evidence="1 2">
    <name type="scientific">Formivibrio citricus</name>
    <dbReference type="NCBI Taxonomy" id="83765"/>
    <lineage>
        <taxon>Bacteria</taxon>
        <taxon>Pseudomonadati</taxon>
        <taxon>Pseudomonadota</taxon>
        <taxon>Betaproteobacteria</taxon>
        <taxon>Neisseriales</taxon>
        <taxon>Chitinibacteraceae</taxon>
        <taxon>Formivibrio</taxon>
    </lineage>
</organism>
<sequence>MFKLFRVVILLFILFVVGAGTVLTKWRSTSWKRPQQVAVYPLNADGRPQTQQYIAGLTTESFAPVTAFFEREAKHYQLPIGDPVYLKLGPQIQQLPPEQPAEGRLAIMLYSLQLRWWAWKNDAMQGYRPDIRLFVLYHDPALSPRLPHSLGLEKGQIGVVHAFADREMTGSNQVVMVHELLHTLGATDKYGPGGLPSYPDGYADPERQPRYPQIHAEIMGGRIPMSPDQARTPESLKLVLVGEVTAREIGWRR</sequence>
<keyword evidence="2" id="KW-1185">Reference proteome</keyword>
<reference evidence="2" key="1">
    <citation type="submission" date="2016-10" db="EMBL/GenBank/DDBJ databases">
        <authorList>
            <person name="Varghese N."/>
            <person name="Submissions S."/>
        </authorList>
    </citation>
    <scope>NUCLEOTIDE SEQUENCE [LARGE SCALE GENOMIC DNA]</scope>
    <source>
        <strain evidence="2">DSM 6150</strain>
    </source>
</reference>
<dbReference type="EMBL" id="FOVE01000001">
    <property type="protein sequence ID" value="SFM95398.1"/>
    <property type="molecule type" value="Genomic_DNA"/>
</dbReference>
<dbReference type="AlphaFoldDB" id="A0A1I4V2I7"/>
<gene>
    <name evidence="1" type="ORF">SAMN05660284_00093</name>
</gene>
<protein>
    <submittedName>
        <fullName evidence="1">Uncharacterized protein</fullName>
    </submittedName>
</protein>
<dbReference type="Proteomes" id="UP000242869">
    <property type="component" value="Unassembled WGS sequence"/>
</dbReference>